<name>A0A2V1DKL0_9PLEO</name>
<dbReference type="AlphaFoldDB" id="A0A2V1DKL0"/>
<sequence>MPCCAVLYCAVLCCAAPCGSTWERRWIDCCTRLCILDGQVSVEAVHTPPGTATGFAVMKKDPKHDNMIRKKVNNSRRPHLAALVILRPGP</sequence>
<dbReference type="EMBL" id="KZ805415">
    <property type="protein sequence ID" value="PVH98371.1"/>
    <property type="molecule type" value="Genomic_DNA"/>
</dbReference>
<proteinExistence type="predicted"/>
<keyword evidence="3" id="KW-1185">Reference proteome</keyword>
<feature type="signal peptide" evidence="1">
    <location>
        <begin position="1"/>
        <end position="21"/>
    </location>
</feature>
<protein>
    <recommendedName>
        <fullName evidence="4">Secreted protein</fullName>
    </recommendedName>
</protein>
<gene>
    <name evidence="2" type="ORF">DM02DRAFT_615862</name>
</gene>
<evidence type="ECO:0008006" key="4">
    <source>
        <dbReference type="Google" id="ProtNLM"/>
    </source>
</evidence>
<evidence type="ECO:0000313" key="3">
    <source>
        <dbReference type="Proteomes" id="UP000244855"/>
    </source>
</evidence>
<dbReference type="Proteomes" id="UP000244855">
    <property type="component" value="Unassembled WGS sequence"/>
</dbReference>
<reference evidence="2 3" key="1">
    <citation type="journal article" date="2018" name="Sci. Rep.">
        <title>Comparative genomics provides insights into the lifestyle and reveals functional heterogeneity of dark septate endophytic fungi.</title>
        <authorList>
            <person name="Knapp D.G."/>
            <person name="Nemeth J.B."/>
            <person name="Barry K."/>
            <person name="Hainaut M."/>
            <person name="Henrissat B."/>
            <person name="Johnson J."/>
            <person name="Kuo A."/>
            <person name="Lim J.H.P."/>
            <person name="Lipzen A."/>
            <person name="Nolan M."/>
            <person name="Ohm R.A."/>
            <person name="Tamas L."/>
            <person name="Grigoriev I.V."/>
            <person name="Spatafora J.W."/>
            <person name="Nagy L.G."/>
            <person name="Kovacs G.M."/>
        </authorList>
    </citation>
    <scope>NUCLEOTIDE SEQUENCE [LARGE SCALE GENOMIC DNA]</scope>
    <source>
        <strain evidence="2 3">DSE2036</strain>
    </source>
</reference>
<accession>A0A2V1DKL0</accession>
<feature type="chain" id="PRO_5015954921" description="Secreted protein" evidence="1">
    <location>
        <begin position="22"/>
        <end position="90"/>
    </location>
</feature>
<evidence type="ECO:0000313" key="2">
    <source>
        <dbReference type="EMBL" id="PVH98371.1"/>
    </source>
</evidence>
<evidence type="ECO:0000256" key="1">
    <source>
        <dbReference type="SAM" id="SignalP"/>
    </source>
</evidence>
<organism evidence="2 3">
    <name type="scientific">Periconia macrospinosa</name>
    <dbReference type="NCBI Taxonomy" id="97972"/>
    <lineage>
        <taxon>Eukaryota</taxon>
        <taxon>Fungi</taxon>
        <taxon>Dikarya</taxon>
        <taxon>Ascomycota</taxon>
        <taxon>Pezizomycotina</taxon>
        <taxon>Dothideomycetes</taxon>
        <taxon>Pleosporomycetidae</taxon>
        <taxon>Pleosporales</taxon>
        <taxon>Massarineae</taxon>
        <taxon>Periconiaceae</taxon>
        <taxon>Periconia</taxon>
    </lineage>
</organism>
<keyword evidence="1" id="KW-0732">Signal</keyword>